<dbReference type="Pfam" id="PF21788">
    <property type="entry name" value="TNP-like_GBD"/>
    <property type="match status" value="1"/>
</dbReference>
<protein>
    <recommendedName>
        <fullName evidence="1">Transposable element P transposase-like GTP-binding insertion domain-containing protein</fullName>
    </recommendedName>
</protein>
<dbReference type="VEuPathDB" id="VectorBase:LOC119166670"/>
<dbReference type="InterPro" id="IPR048366">
    <property type="entry name" value="TNP-like_GBD"/>
</dbReference>
<dbReference type="AlphaFoldDB" id="A0A9J6DSN2"/>
<comment type="caution">
    <text evidence="2">The sequence shown here is derived from an EMBL/GenBank/DDBJ whole genome shotgun (WGS) entry which is preliminary data.</text>
</comment>
<name>A0A9J6DSN2_RHIMP</name>
<feature type="domain" description="Transposable element P transposase-like GTP-binding insertion" evidence="1">
    <location>
        <begin position="158"/>
        <end position="224"/>
    </location>
</feature>
<organism evidence="2 3">
    <name type="scientific">Rhipicephalus microplus</name>
    <name type="common">Cattle tick</name>
    <name type="synonym">Boophilus microplus</name>
    <dbReference type="NCBI Taxonomy" id="6941"/>
    <lineage>
        <taxon>Eukaryota</taxon>
        <taxon>Metazoa</taxon>
        <taxon>Ecdysozoa</taxon>
        <taxon>Arthropoda</taxon>
        <taxon>Chelicerata</taxon>
        <taxon>Arachnida</taxon>
        <taxon>Acari</taxon>
        <taxon>Parasitiformes</taxon>
        <taxon>Ixodida</taxon>
        <taxon>Ixodoidea</taxon>
        <taxon>Ixodidae</taxon>
        <taxon>Rhipicephalinae</taxon>
        <taxon>Rhipicephalus</taxon>
        <taxon>Boophilus</taxon>
    </lineage>
</organism>
<dbReference type="Proteomes" id="UP000821866">
    <property type="component" value="Unassembled WGS sequence"/>
</dbReference>
<accession>A0A9J6DSN2</accession>
<sequence>MAMALMKTNGKQAGVRKEETFNDESKAARVPAVCREDRWCHATAVLGSGAEHVKSDKAIMPRAYLEACGLLEFQSCSPVFVVEFSLQTNLEYALDVFVLVPASSTKLRLNASKLNSFVTFTAFSRAITALHLVMPCRLFRKYLATVSWAILCKHVEPTNFEKMHVGRAVQLFSDDVISALSFLKEYLSRHPQAEKFRNAEATILFMKMMQKWFAIHNVANRTAHVHMRQPDQMHFFCATDQRLQWLKKDFPDYLEALNNACKRILYGKWPVAMDCLDARAVTFSLERILSTGNLCPSQSSNVEDGQAVLSCTAPEDVGMEIDGLFTPLKALPLQRPPSTIVNASIAYTAGFVAKAVEERRTCTFCPSLHQSDGSSPVLMGLISLKARGGQTFPKPDFVMVLVTIKKAVDIALPHIKKSNVHQQLAELILPPLEQCPLFVCPARDEHGASTLSVVFDKFIKPLLSNVGAAVTDRAAYRKKLACKPLYRKVLRV</sequence>
<evidence type="ECO:0000313" key="3">
    <source>
        <dbReference type="Proteomes" id="UP000821866"/>
    </source>
</evidence>
<keyword evidence="3" id="KW-1185">Reference proteome</keyword>
<proteinExistence type="predicted"/>
<evidence type="ECO:0000313" key="2">
    <source>
        <dbReference type="EMBL" id="KAH8025147.1"/>
    </source>
</evidence>
<reference evidence="2" key="2">
    <citation type="submission" date="2021-09" db="EMBL/GenBank/DDBJ databases">
        <authorList>
            <person name="Jia N."/>
            <person name="Wang J."/>
            <person name="Shi W."/>
            <person name="Du L."/>
            <person name="Sun Y."/>
            <person name="Zhan W."/>
            <person name="Jiang J."/>
            <person name="Wang Q."/>
            <person name="Zhang B."/>
            <person name="Ji P."/>
            <person name="Sakyi L.B."/>
            <person name="Cui X."/>
            <person name="Yuan T."/>
            <person name="Jiang B."/>
            <person name="Yang W."/>
            <person name="Lam T.T.-Y."/>
            <person name="Chang Q."/>
            <person name="Ding S."/>
            <person name="Wang X."/>
            <person name="Zhu J."/>
            <person name="Ruan X."/>
            <person name="Zhao L."/>
            <person name="Wei J."/>
            <person name="Que T."/>
            <person name="Du C."/>
            <person name="Cheng J."/>
            <person name="Dai P."/>
            <person name="Han X."/>
            <person name="Huang E."/>
            <person name="Gao Y."/>
            <person name="Liu J."/>
            <person name="Shao H."/>
            <person name="Ye R."/>
            <person name="Li L."/>
            <person name="Wei W."/>
            <person name="Wang X."/>
            <person name="Wang C."/>
            <person name="Huo Q."/>
            <person name="Li W."/>
            <person name="Guo W."/>
            <person name="Chen H."/>
            <person name="Chen S."/>
            <person name="Zhou L."/>
            <person name="Zhou L."/>
            <person name="Ni X."/>
            <person name="Tian J."/>
            <person name="Zhou Y."/>
            <person name="Sheng Y."/>
            <person name="Liu T."/>
            <person name="Pan Y."/>
            <person name="Xia L."/>
            <person name="Li J."/>
            <person name="Zhao F."/>
            <person name="Cao W."/>
        </authorList>
    </citation>
    <scope>NUCLEOTIDE SEQUENCE</scope>
    <source>
        <strain evidence="2">Rmic-2018</strain>
        <tissue evidence="2">Larvae</tissue>
    </source>
</reference>
<evidence type="ECO:0000259" key="1">
    <source>
        <dbReference type="Pfam" id="PF21788"/>
    </source>
</evidence>
<reference evidence="2" key="1">
    <citation type="journal article" date="2020" name="Cell">
        <title>Large-Scale Comparative Analyses of Tick Genomes Elucidate Their Genetic Diversity and Vector Capacities.</title>
        <authorList>
            <consortium name="Tick Genome and Microbiome Consortium (TIGMIC)"/>
            <person name="Jia N."/>
            <person name="Wang J."/>
            <person name="Shi W."/>
            <person name="Du L."/>
            <person name="Sun Y."/>
            <person name="Zhan W."/>
            <person name="Jiang J.F."/>
            <person name="Wang Q."/>
            <person name="Zhang B."/>
            <person name="Ji P."/>
            <person name="Bell-Sakyi L."/>
            <person name="Cui X.M."/>
            <person name="Yuan T.T."/>
            <person name="Jiang B.G."/>
            <person name="Yang W.F."/>
            <person name="Lam T.T."/>
            <person name="Chang Q.C."/>
            <person name="Ding S.J."/>
            <person name="Wang X.J."/>
            <person name="Zhu J.G."/>
            <person name="Ruan X.D."/>
            <person name="Zhao L."/>
            <person name="Wei J.T."/>
            <person name="Ye R.Z."/>
            <person name="Que T.C."/>
            <person name="Du C.H."/>
            <person name="Zhou Y.H."/>
            <person name="Cheng J.X."/>
            <person name="Dai P.F."/>
            <person name="Guo W.B."/>
            <person name="Han X.H."/>
            <person name="Huang E.J."/>
            <person name="Li L.F."/>
            <person name="Wei W."/>
            <person name="Gao Y.C."/>
            <person name="Liu J.Z."/>
            <person name="Shao H.Z."/>
            <person name="Wang X."/>
            <person name="Wang C.C."/>
            <person name="Yang T.C."/>
            <person name="Huo Q.B."/>
            <person name="Li W."/>
            <person name="Chen H.Y."/>
            <person name="Chen S.E."/>
            <person name="Zhou L.G."/>
            <person name="Ni X.B."/>
            <person name="Tian J.H."/>
            <person name="Sheng Y."/>
            <person name="Liu T."/>
            <person name="Pan Y.S."/>
            <person name="Xia L.Y."/>
            <person name="Li J."/>
            <person name="Zhao F."/>
            <person name="Cao W.C."/>
        </authorList>
    </citation>
    <scope>NUCLEOTIDE SEQUENCE</scope>
    <source>
        <strain evidence="2">Rmic-2018</strain>
    </source>
</reference>
<dbReference type="EMBL" id="JABSTU010000007">
    <property type="protein sequence ID" value="KAH8025147.1"/>
    <property type="molecule type" value="Genomic_DNA"/>
</dbReference>
<gene>
    <name evidence="2" type="ORF">HPB51_003989</name>
</gene>